<dbReference type="GO" id="GO:0016020">
    <property type="term" value="C:membrane"/>
    <property type="evidence" value="ECO:0007669"/>
    <property type="project" value="UniProtKB-SubCell"/>
</dbReference>
<evidence type="ECO:0000259" key="6">
    <source>
        <dbReference type="Pfam" id="PF07291"/>
    </source>
</evidence>
<dbReference type="Pfam" id="PF07291">
    <property type="entry name" value="MauE"/>
    <property type="match status" value="1"/>
</dbReference>
<keyword evidence="4 5" id="KW-0472">Membrane</keyword>
<sequence>MNIIKNILCVLFGLLFVNAGLDKIFHYMPVPPMDMDMQKVFQAFITIKWLMPLVAIIEILGGLLFLLPKTRTLGALVIFPILIGIFTHNMIFYSQMGLIIWAVLFIIWLWVIFENWGKYKKLME</sequence>
<dbReference type="EMBL" id="RAPY01000008">
    <property type="protein sequence ID" value="RKE42670.1"/>
    <property type="molecule type" value="Genomic_DNA"/>
</dbReference>
<feature type="transmembrane region" description="Helical" evidence="5">
    <location>
        <begin position="43"/>
        <end position="66"/>
    </location>
</feature>
<evidence type="ECO:0000256" key="5">
    <source>
        <dbReference type="SAM" id="Phobius"/>
    </source>
</evidence>
<comment type="subcellular location">
    <subcellularLocation>
        <location evidence="1">Membrane</location>
        <topology evidence="1">Multi-pass membrane protein</topology>
    </subcellularLocation>
</comment>
<feature type="transmembrane region" description="Helical" evidence="5">
    <location>
        <begin position="73"/>
        <end position="92"/>
    </location>
</feature>
<name>A0A420ADT4_SPHD1</name>
<proteinExistence type="predicted"/>
<evidence type="ECO:0000313" key="7">
    <source>
        <dbReference type="EMBL" id="RKE42670.1"/>
    </source>
</evidence>
<keyword evidence="3 5" id="KW-1133">Transmembrane helix</keyword>
<accession>A0A420ADT4</accession>
<gene>
    <name evidence="7" type="ORF">DFQ12_5587</name>
</gene>
<evidence type="ECO:0000256" key="1">
    <source>
        <dbReference type="ARBA" id="ARBA00004141"/>
    </source>
</evidence>
<reference evidence="7 8" key="1">
    <citation type="submission" date="2018-09" db="EMBL/GenBank/DDBJ databases">
        <title>Genomic Encyclopedia of Type Strains, Phase III (KMG-III): the genomes of soil and plant-associated and newly described type strains.</title>
        <authorList>
            <person name="Whitman W."/>
        </authorList>
    </citation>
    <scope>NUCLEOTIDE SEQUENCE [LARGE SCALE GENOMIC DNA]</scope>
    <source>
        <strain evidence="7 8">CECT 7938</strain>
    </source>
</reference>
<dbReference type="AlphaFoldDB" id="A0A420ADT4"/>
<dbReference type="OrthoDB" id="8161897at2"/>
<keyword evidence="2 5" id="KW-0812">Transmembrane</keyword>
<dbReference type="InterPro" id="IPR009908">
    <property type="entry name" value="Methylamine_util_MauE"/>
</dbReference>
<evidence type="ECO:0000256" key="2">
    <source>
        <dbReference type="ARBA" id="ARBA00022692"/>
    </source>
</evidence>
<dbReference type="RefSeq" id="WP_120262135.1">
    <property type="nucleotide sequence ID" value="NZ_RAPY01000008.1"/>
</dbReference>
<feature type="transmembrane region" description="Helical" evidence="5">
    <location>
        <begin position="98"/>
        <end position="116"/>
    </location>
</feature>
<evidence type="ECO:0000256" key="3">
    <source>
        <dbReference type="ARBA" id="ARBA00022989"/>
    </source>
</evidence>
<organism evidence="7 8">
    <name type="scientific">Sphingobacterium detergens</name>
    <dbReference type="NCBI Taxonomy" id="1145106"/>
    <lineage>
        <taxon>Bacteria</taxon>
        <taxon>Pseudomonadati</taxon>
        <taxon>Bacteroidota</taxon>
        <taxon>Sphingobacteriia</taxon>
        <taxon>Sphingobacteriales</taxon>
        <taxon>Sphingobacteriaceae</taxon>
        <taxon>Sphingobacterium</taxon>
    </lineage>
</organism>
<comment type="caution">
    <text evidence="7">The sequence shown here is derived from an EMBL/GenBank/DDBJ whole genome shotgun (WGS) entry which is preliminary data.</text>
</comment>
<dbReference type="Proteomes" id="UP000286246">
    <property type="component" value="Unassembled WGS sequence"/>
</dbReference>
<protein>
    <submittedName>
        <fullName evidence="7">DoxX-like protein</fullName>
    </submittedName>
</protein>
<keyword evidence="8" id="KW-1185">Reference proteome</keyword>
<evidence type="ECO:0000256" key="4">
    <source>
        <dbReference type="ARBA" id="ARBA00023136"/>
    </source>
</evidence>
<evidence type="ECO:0000313" key="8">
    <source>
        <dbReference type="Proteomes" id="UP000286246"/>
    </source>
</evidence>
<feature type="domain" description="Methylamine utilisation protein MauE" evidence="6">
    <location>
        <begin position="1"/>
        <end position="87"/>
    </location>
</feature>